<organism evidence="2 3">
    <name type="scientific">Bifidobacterium tsurumiense</name>
    <dbReference type="NCBI Taxonomy" id="356829"/>
    <lineage>
        <taxon>Bacteria</taxon>
        <taxon>Bacillati</taxon>
        <taxon>Actinomycetota</taxon>
        <taxon>Actinomycetes</taxon>
        <taxon>Bifidobacteriales</taxon>
        <taxon>Bifidobacteriaceae</taxon>
        <taxon>Bifidobacterium</taxon>
    </lineage>
</organism>
<gene>
    <name evidence="2" type="ORF">BITS_0272</name>
</gene>
<evidence type="ECO:0000256" key="1">
    <source>
        <dbReference type="SAM" id="Phobius"/>
    </source>
</evidence>
<feature type="transmembrane region" description="Helical" evidence="1">
    <location>
        <begin position="178"/>
        <end position="195"/>
    </location>
</feature>
<dbReference type="InterPro" id="IPR006938">
    <property type="entry name" value="DUF624"/>
</dbReference>
<dbReference type="EMBL" id="JGZU01000015">
    <property type="protein sequence ID" value="KFJ05586.1"/>
    <property type="molecule type" value="Genomic_DNA"/>
</dbReference>
<dbReference type="AlphaFoldDB" id="A0A087ECT5"/>
<evidence type="ECO:0000313" key="3">
    <source>
        <dbReference type="Proteomes" id="UP000029080"/>
    </source>
</evidence>
<feature type="transmembrane region" description="Helical" evidence="1">
    <location>
        <begin position="75"/>
        <end position="95"/>
    </location>
</feature>
<reference evidence="2 3" key="1">
    <citation type="submission" date="2014-03" db="EMBL/GenBank/DDBJ databases">
        <title>Genomics of Bifidobacteria.</title>
        <authorList>
            <person name="Ventura M."/>
            <person name="Milani C."/>
            <person name="Lugli G.A."/>
        </authorList>
    </citation>
    <scope>NUCLEOTIDE SEQUENCE [LARGE SCALE GENOMIC DNA]</scope>
    <source>
        <strain evidence="2 3">JCM 13495</strain>
    </source>
</reference>
<accession>A0A087ECT5</accession>
<keyword evidence="1" id="KW-0812">Transmembrane</keyword>
<dbReference type="eggNOG" id="COG5578">
    <property type="taxonomic scope" value="Bacteria"/>
</dbReference>
<feature type="transmembrane region" description="Helical" evidence="1">
    <location>
        <begin position="152"/>
        <end position="172"/>
    </location>
</feature>
<proteinExistence type="predicted"/>
<feature type="transmembrane region" description="Helical" evidence="1">
    <location>
        <begin position="20"/>
        <end position="45"/>
    </location>
</feature>
<comment type="caution">
    <text evidence="2">The sequence shown here is derived from an EMBL/GenBank/DDBJ whole genome shotgun (WGS) entry which is preliminary data.</text>
</comment>
<sequence>MNMFQQDSRFTTAMSTVGDLALLNIAWTLCCIPIVTIGASTSALFGTIRNIQEDDGARVLHQFFSLFTRRFSTSLALTLMSLAFYALASFDLWYLGHGAGGTDMAALGYGVCIALTFVVTLATAFVFPNASRSNASAWNQVRNSALQALRRPIPALCITVINALPVVIAVIFPWGLGFVVFFWSLLFTGISAWFIQRIANPTSKTEE</sequence>
<feature type="transmembrane region" description="Helical" evidence="1">
    <location>
        <begin position="107"/>
        <end position="131"/>
    </location>
</feature>
<evidence type="ECO:0000313" key="2">
    <source>
        <dbReference type="EMBL" id="KFJ05586.1"/>
    </source>
</evidence>
<dbReference type="Pfam" id="PF04854">
    <property type="entry name" value="DUF624"/>
    <property type="match status" value="1"/>
</dbReference>
<dbReference type="Proteomes" id="UP000029080">
    <property type="component" value="Unassembled WGS sequence"/>
</dbReference>
<keyword evidence="1" id="KW-0472">Membrane</keyword>
<keyword evidence="3" id="KW-1185">Reference proteome</keyword>
<dbReference type="RefSeq" id="WP_051264307.1">
    <property type="nucleotide sequence ID" value="NZ_JAXEUP010000063.1"/>
</dbReference>
<dbReference type="OrthoDB" id="9814991at2"/>
<protein>
    <submittedName>
        <fullName evidence="2">Putative integral membrane protein</fullName>
    </submittedName>
</protein>
<dbReference type="STRING" id="356829.BITS_0272"/>
<keyword evidence="1" id="KW-1133">Transmembrane helix</keyword>
<name>A0A087ECT5_9BIFI</name>